<keyword evidence="7" id="KW-1015">Disulfide bond</keyword>
<dbReference type="InterPro" id="IPR013106">
    <property type="entry name" value="Ig_V-set"/>
</dbReference>
<comment type="caution">
    <text evidence="12">The sequence shown here is derived from an EMBL/GenBank/DDBJ whole genome shotgun (WGS) entry which is preliminary data.</text>
</comment>
<dbReference type="Gene3D" id="2.60.40.10">
    <property type="entry name" value="Immunoglobulins"/>
    <property type="match status" value="3"/>
</dbReference>
<dbReference type="AlphaFoldDB" id="A0A498NHL1"/>
<dbReference type="Pfam" id="PF07686">
    <property type="entry name" value="V-set"/>
    <property type="match status" value="1"/>
</dbReference>
<evidence type="ECO:0000256" key="7">
    <source>
        <dbReference type="ARBA" id="ARBA00023157"/>
    </source>
</evidence>
<dbReference type="GO" id="GO:0009897">
    <property type="term" value="C:external side of plasma membrane"/>
    <property type="evidence" value="ECO:0007669"/>
    <property type="project" value="TreeGrafter"/>
</dbReference>
<dbReference type="InterPro" id="IPR003599">
    <property type="entry name" value="Ig_sub"/>
</dbReference>
<dbReference type="InterPro" id="IPR013783">
    <property type="entry name" value="Ig-like_fold"/>
</dbReference>
<keyword evidence="6" id="KW-0472">Membrane</keyword>
<keyword evidence="9" id="KW-0325">Glycoprotein</keyword>
<dbReference type="Proteomes" id="UP000290572">
    <property type="component" value="Unassembled WGS sequence"/>
</dbReference>
<dbReference type="GO" id="GO:0031295">
    <property type="term" value="P:T cell costimulation"/>
    <property type="evidence" value="ECO:0007669"/>
    <property type="project" value="TreeGrafter"/>
</dbReference>
<name>A0A498NHL1_LABRO</name>
<dbReference type="InterPro" id="IPR036179">
    <property type="entry name" value="Ig-like_dom_sf"/>
</dbReference>
<dbReference type="PANTHER" id="PTHR25466:SF14">
    <property type="entry name" value="BUTYROPHILIN SUBFAMILY 2 MEMBER A2-LIKE-RELATED"/>
    <property type="match status" value="1"/>
</dbReference>
<accession>A0A498NHL1</accession>
<dbReference type="PROSITE" id="PS50835">
    <property type="entry name" value="IG_LIKE"/>
    <property type="match status" value="1"/>
</dbReference>
<keyword evidence="5" id="KW-1133">Transmembrane helix</keyword>
<dbReference type="SUPFAM" id="SSF48726">
    <property type="entry name" value="Immunoglobulin"/>
    <property type="match status" value="3"/>
</dbReference>
<evidence type="ECO:0000256" key="8">
    <source>
        <dbReference type="ARBA" id="ARBA00023170"/>
    </source>
</evidence>
<feature type="domain" description="Ig-like" evidence="11">
    <location>
        <begin position="163"/>
        <end position="266"/>
    </location>
</feature>
<keyword evidence="13" id="KW-1185">Reference proteome</keyword>
<dbReference type="PANTHER" id="PTHR25466">
    <property type="entry name" value="T-LYMPHOCYTE ACTIVATION ANTIGEN"/>
    <property type="match status" value="1"/>
</dbReference>
<dbReference type="EMBL" id="QBIY01011472">
    <property type="protein sequence ID" value="RXN31340.1"/>
    <property type="molecule type" value="Genomic_DNA"/>
</dbReference>
<sequence length="487" mass="55091">MYVFIFSFYSWYIISVLLLYFTGSFSAPVRVTVEGFVGDSAVFSCSIPESEIQDKIEEFSAHLRDDEEKSVCDITGANRTCADQASEYKNRVETFLEDQKKGNFTFKLNALQKTDARKYHCHITGPSQNHTITELLVKVGREHWYISIISVFLLHFTDSFSVPAAPVEGFVEGSVVLSCFVNDSEHQNKIKDVNVYWRFNNSKIVIDIIGGNRTAEDQAPEYKNGVETFPEEYKKGNFSIKISNIKKTHTGKYTCTITGPFQKEMHIGLFVKDTPEEKLNLWTALKTGLIVDFAPPNNKINSCVFSSAVQSVKTQAGTDDRERPGCLKNTIRGYVIFLTVPLLDFRGSSSFLAPVRVTVKGFVGESAVFPCSIPENETKYKLEEFKIHWRDDEGKKVCDITGGNTACQDQDPKYKDRVEYKKGTFSITLNSLQNSDARKYYFYITEPFQHETIIELNVGSIIKSRANHGKPSWIVLLISLTAILLLI</sequence>
<proteinExistence type="predicted"/>
<protein>
    <submittedName>
        <fullName evidence="12">CD276 antigen-like protein</fullName>
    </submittedName>
</protein>
<gene>
    <name evidence="12" type="ORF">ROHU_004783</name>
</gene>
<evidence type="ECO:0000256" key="1">
    <source>
        <dbReference type="ARBA" id="ARBA00004251"/>
    </source>
</evidence>
<evidence type="ECO:0000256" key="5">
    <source>
        <dbReference type="ARBA" id="ARBA00022989"/>
    </source>
</evidence>
<evidence type="ECO:0000259" key="11">
    <source>
        <dbReference type="PROSITE" id="PS50835"/>
    </source>
</evidence>
<dbReference type="InterPro" id="IPR051713">
    <property type="entry name" value="T-cell_Activation_Regulation"/>
</dbReference>
<evidence type="ECO:0000256" key="3">
    <source>
        <dbReference type="ARBA" id="ARBA00022692"/>
    </source>
</evidence>
<evidence type="ECO:0000256" key="2">
    <source>
        <dbReference type="ARBA" id="ARBA00022475"/>
    </source>
</evidence>
<dbReference type="InterPro" id="IPR007110">
    <property type="entry name" value="Ig-like_dom"/>
</dbReference>
<dbReference type="GO" id="GO:0042130">
    <property type="term" value="P:negative regulation of T cell proliferation"/>
    <property type="evidence" value="ECO:0007669"/>
    <property type="project" value="TreeGrafter"/>
</dbReference>
<keyword evidence="4" id="KW-0732">Signal</keyword>
<dbReference type="SMART" id="SM00409">
    <property type="entry name" value="IG"/>
    <property type="match status" value="3"/>
</dbReference>
<evidence type="ECO:0000313" key="13">
    <source>
        <dbReference type="Proteomes" id="UP000290572"/>
    </source>
</evidence>
<keyword evidence="10" id="KW-0393">Immunoglobulin domain</keyword>
<dbReference type="GO" id="GO:0071222">
    <property type="term" value="P:cellular response to lipopolysaccharide"/>
    <property type="evidence" value="ECO:0007669"/>
    <property type="project" value="TreeGrafter"/>
</dbReference>
<dbReference type="GO" id="GO:0042102">
    <property type="term" value="P:positive regulation of T cell proliferation"/>
    <property type="evidence" value="ECO:0007669"/>
    <property type="project" value="TreeGrafter"/>
</dbReference>
<keyword evidence="8" id="KW-0675">Receptor</keyword>
<evidence type="ECO:0000256" key="9">
    <source>
        <dbReference type="ARBA" id="ARBA00023180"/>
    </source>
</evidence>
<keyword evidence="3" id="KW-0812">Transmembrane</keyword>
<comment type="subcellular location">
    <subcellularLocation>
        <location evidence="1">Cell membrane</location>
        <topology evidence="1">Single-pass type I membrane protein</topology>
    </subcellularLocation>
</comment>
<dbReference type="GO" id="GO:0006955">
    <property type="term" value="P:immune response"/>
    <property type="evidence" value="ECO:0007669"/>
    <property type="project" value="TreeGrafter"/>
</dbReference>
<evidence type="ECO:0000256" key="4">
    <source>
        <dbReference type="ARBA" id="ARBA00022729"/>
    </source>
</evidence>
<evidence type="ECO:0000313" key="12">
    <source>
        <dbReference type="EMBL" id="RXN31340.1"/>
    </source>
</evidence>
<reference evidence="12 13" key="1">
    <citation type="submission" date="2018-03" db="EMBL/GenBank/DDBJ databases">
        <title>Draft genome sequence of Rohu Carp (Labeo rohita).</title>
        <authorList>
            <person name="Das P."/>
            <person name="Kushwaha B."/>
            <person name="Joshi C.G."/>
            <person name="Kumar D."/>
            <person name="Nagpure N.S."/>
            <person name="Sahoo L."/>
            <person name="Das S.P."/>
            <person name="Bit A."/>
            <person name="Patnaik S."/>
            <person name="Meher P.K."/>
            <person name="Jayasankar P."/>
            <person name="Koringa P.G."/>
            <person name="Patel N.V."/>
            <person name="Hinsu A.T."/>
            <person name="Kumar R."/>
            <person name="Pandey M."/>
            <person name="Agarwal S."/>
            <person name="Srivastava S."/>
            <person name="Singh M."/>
            <person name="Iquebal M.A."/>
            <person name="Jaiswal S."/>
            <person name="Angadi U.B."/>
            <person name="Kumar N."/>
            <person name="Raza M."/>
            <person name="Shah T.M."/>
            <person name="Rai A."/>
            <person name="Jena J.K."/>
        </authorList>
    </citation>
    <scope>NUCLEOTIDE SEQUENCE [LARGE SCALE GENOMIC DNA]</scope>
    <source>
        <strain evidence="12">DASCIFA01</strain>
        <tissue evidence="12">Testis</tissue>
    </source>
</reference>
<keyword evidence="2" id="KW-1003">Cell membrane</keyword>
<organism evidence="12 13">
    <name type="scientific">Labeo rohita</name>
    <name type="common">Indian major carp</name>
    <name type="synonym">Cyprinus rohita</name>
    <dbReference type="NCBI Taxonomy" id="84645"/>
    <lineage>
        <taxon>Eukaryota</taxon>
        <taxon>Metazoa</taxon>
        <taxon>Chordata</taxon>
        <taxon>Craniata</taxon>
        <taxon>Vertebrata</taxon>
        <taxon>Euteleostomi</taxon>
        <taxon>Actinopterygii</taxon>
        <taxon>Neopterygii</taxon>
        <taxon>Teleostei</taxon>
        <taxon>Ostariophysi</taxon>
        <taxon>Cypriniformes</taxon>
        <taxon>Cyprinidae</taxon>
        <taxon>Labeoninae</taxon>
        <taxon>Labeonini</taxon>
        <taxon>Labeo</taxon>
    </lineage>
</organism>
<evidence type="ECO:0000256" key="6">
    <source>
        <dbReference type="ARBA" id="ARBA00023136"/>
    </source>
</evidence>
<evidence type="ECO:0000256" key="10">
    <source>
        <dbReference type="ARBA" id="ARBA00023319"/>
    </source>
</evidence>
<dbReference type="GO" id="GO:0007166">
    <property type="term" value="P:cell surface receptor signaling pathway"/>
    <property type="evidence" value="ECO:0007669"/>
    <property type="project" value="TreeGrafter"/>
</dbReference>